<name>A0A6P3V8U6_OCTDE</name>
<gene>
    <name evidence="4" type="primary">LOC101589268</name>
</gene>
<dbReference type="GO" id="GO:0005737">
    <property type="term" value="C:cytoplasm"/>
    <property type="evidence" value="ECO:0007669"/>
    <property type="project" value="TreeGrafter"/>
</dbReference>
<dbReference type="PANTHER" id="PTHR14224">
    <property type="entry name" value="SIMILAR TO PREFERENTIALLY EXPRESSED ANTIGEN IN MELANOMA-LIKE 3"/>
    <property type="match status" value="1"/>
</dbReference>
<evidence type="ECO:0000256" key="2">
    <source>
        <dbReference type="ARBA" id="ARBA00022737"/>
    </source>
</evidence>
<proteinExistence type="predicted"/>
<evidence type="ECO:0000256" key="1">
    <source>
        <dbReference type="ARBA" id="ARBA00022614"/>
    </source>
</evidence>
<accession>A0A6P3V8U6</accession>
<protein>
    <submittedName>
        <fullName evidence="4">PRAME family member 20-like</fullName>
    </submittedName>
</protein>
<dbReference type="InterPro" id="IPR050694">
    <property type="entry name" value="LRRC14/PRAME"/>
</dbReference>
<dbReference type="InterPro" id="IPR032675">
    <property type="entry name" value="LRR_dom_sf"/>
</dbReference>
<organism evidence="3 4">
    <name type="scientific">Octodon degus</name>
    <name type="common">Degu</name>
    <name type="synonym">Sciurus degus</name>
    <dbReference type="NCBI Taxonomy" id="10160"/>
    <lineage>
        <taxon>Eukaryota</taxon>
        <taxon>Metazoa</taxon>
        <taxon>Chordata</taxon>
        <taxon>Craniata</taxon>
        <taxon>Vertebrata</taxon>
        <taxon>Euteleostomi</taxon>
        <taxon>Mammalia</taxon>
        <taxon>Eutheria</taxon>
        <taxon>Euarchontoglires</taxon>
        <taxon>Glires</taxon>
        <taxon>Rodentia</taxon>
        <taxon>Hystricomorpha</taxon>
        <taxon>Octodontidae</taxon>
        <taxon>Octodon</taxon>
    </lineage>
</organism>
<sequence length="393" mass="45521">MSLQSPHVLRNLAIQSLLRDNALAIEAMQHLPGELYPPVFMEAFIRGHAELLQAMVQSWPFPSLPLGDLMGMKNPDTLSSKLQILDLRVMHHNFWRVWAENSLEVCSSAAMSSREAEKMGPKEVKKKPIRVLLDLWLNQDWLHPLETYLLKWVQDREDLVQLHCMKLGIRAPCFQRVMKLLSRLSLESVQELDMRNLQRLTLSAISAPALITPKRREYSFSQIMPHFGKLQCLREIHMNSVQFLEGHLDQALRCLMSPLETLSLTHCRLSRSDWNRLPHIEQIRKLKHFDLSCVKLADFSPEPLRILLDHMAPTLTTLILENCRITHAQLQAILPSLLCCSQLTTFCFIRNYMSMGAMRNLLCRTARLSNLKLELYSVPQDLYIPRHDLMNLH</sequence>
<reference evidence="4" key="1">
    <citation type="submission" date="2025-08" db="UniProtKB">
        <authorList>
            <consortium name="RefSeq"/>
        </authorList>
    </citation>
    <scope>IDENTIFICATION</scope>
</reference>
<dbReference type="RefSeq" id="XP_012368420.1">
    <property type="nucleotide sequence ID" value="XM_012512966.1"/>
</dbReference>
<dbReference type="InParanoid" id="A0A6P3V8U6"/>
<evidence type="ECO:0000313" key="4">
    <source>
        <dbReference type="RefSeq" id="XP_012368420.1"/>
    </source>
</evidence>
<keyword evidence="1" id="KW-0433">Leucine-rich repeat</keyword>
<dbReference type="SUPFAM" id="SSF52047">
    <property type="entry name" value="RNI-like"/>
    <property type="match status" value="1"/>
</dbReference>
<keyword evidence="3" id="KW-1185">Reference proteome</keyword>
<evidence type="ECO:0000313" key="3">
    <source>
        <dbReference type="Proteomes" id="UP000515203"/>
    </source>
</evidence>
<dbReference type="Gene3D" id="3.80.10.10">
    <property type="entry name" value="Ribonuclease Inhibitor"/>
    <property type="match status" value="1"/>
</dbReference>
<keyword evidence="2" id="KW-0677">Repeat</keyword>
<dbReference type="PANTHER" id="PTHR14224:SF19">
    <property type="entry name" value="PRAME FAMILY MEMBER 11-RELATED"/>
    <property type="match status" value="1"/>
</dbReference>
<dbReference type="Proteomes" id="UP000515203">
    <property type="component" value="Unplaced"/>
</dbReference>
<dbReference type="OrthoDB" id="9709435at2759"/>
<dbReference type="AlphaFoldDB" id="A0A6P3V8U6"/>
<dbReference type="GeneID" id="101589268"/>